<evidence type="ECO:0000313" key="2">
    <source>
        <dbReference type="Proteomes" id="UP000233551"/>
    </source>
</evidence>
<sequence>MTCDGANRDTKPAIISLNFSCSWFCSSIRRNSSLSSLQYLEGLNLAAIDDIPLANLRSKNGYESYDLRVVTMVLHFM</sequence>
<gene>
    <name evidence="1" type="ORF">CRG98_049566</name>
</gene>
<keyword evidence="2" id="KW-1185">Reference proteome</keyword>
<reference evidence="1 2" key="1">
    <citation type="submission" date="2017-11" db="EMBL/GenBank/DDBJ databases">
        <title>De-novo sequencing of pomegranate (Punica granatum L.) genome.</title>
        <authorList>
            <person name="Akparov Z."/>
            <person name="Amiraslanov A."/>
            <person name="Hajiyeva S."/>
            <person name="Abbasov M."/>
            <person name="Kaur K."/>
            <person name="Hamwieh A."/>
            <person name="Solovyev V."/>
            <person name="Salamov A."/>
            <person name="Braich B."/>
            <person name="Kosarev P."/>
            <person name="Mahmoud A."/>
            <person name="Hajiyev E."/>
            <person name="Babayeva S."/>
            <person name="Izzatullayeva V."/>
            <person name="Mammadov A."/>
            <person name="Mammadov A."/>
            <person name="Sharifova S."/>
            <person name="Ojaghi J."/>
            <person name="Eynullazada K."/>
            <person name="Bayramov B."/>
            <person name="Abdulazimova A."/>
            <person name="Shahmuradov I."/>
        </authorList>
    </citation>
    <scope>NUCLEOTIDE SEQUENCE [LARGE SCALE GENOMIC DNA]</scope>
    <source>
        <strain evidence="2">cv. AG2017</strain>
        <tissue evidence="1">Leaf</tissue>
    </source>
</reference>
<feature type="non-terminal residue" evidence="1">
    <location>
        <position position="77"/>
    </location>
</feature>
<dbReference type="AlphaFoldDB" id="A0A2I0HDS7"/>
<evidence type="ECO:0000313" key="1">
    <source>
        <dbReference type="EMBL" id="PKI11162.1"/>
    </source>
</evidence>
<proteinExistence type="predicted"/>
<dbReference type="EMBL" id="PGOL01041018">
    <property type="protein sequence ID" value="PKI11162.1"/>
    <property type="molecule type" value="Genomic_DNA"/>
</dbReference>
<accession>A0A2I0HDS7</accession>
<name>A0A2I0HDS7_PUNGR</name>
<protein>
    <submittedName>
        <fullName evidence="1">Uncharacterized protein</fullName>
    </submittedName>
</protein>
<dbReference type="Proteomes" id="UP000233551">
    <property type="component" value="Unassembled WGS sequence"/>
</dbReference>
<organism evidence="1 2">
    <name type="scientific">Punica granatum</name>
    <name type="common">Pomegranate</name>
    <dbReference type="NCBI Taxonomy" id="22663"/>
    <lineage>
        <taxon>Eukaryota</taxon>
        <taxon>Viridiplantae</taxon>
        <taxon>Streptophyta</taxon>
        <taxon>Embryophyta</taxon>
        <taxon>Tracheophyta</taxon>
        <taxon>Spermatophyta</taxon>
        <taxon>Magnoliopsida</taxon>
        <taxon>eudicotyledons</taxon>
        <taxon>Gunneridae</taxon>
        <taxon>Pentapetalae</taxon>
        <taxon>rosids</taxon>
        <taxon>malvids</taxon>
        <taxon>Myrtales</taxon>
        <taxon>Lythraceae</taxon>
        <taxon>Punica</taxon>
    </lineage>
</organism>
<comment type="caution">
    <text evidence="1">The sequence shown here is derived from an EMBL/GenBank/DDBJ whole genome shotgun (WGS) entry which is preliminary data.</text>
</comment>